<name>A0A1V3WK04_MYCKA</name>
<evidence type="ECO:0000313" key="2">
    <source>
        <dbReference type="EMBL" id="OOK67098.1"/>
    </source>
</evidence>
<sequence length="50" mass="5251">MRAIPEWGDVVRSAQHQGVVTLSEIGWAYGIKAAVRPAASGLSVDGEANE</sequence>
<organism evidence="2 3">
    <name type="scientific">Mycobacterium kansasii</name>
    <dbReference type="NCBI Taxonomy" id="1768"/>
    <lineage>
        <taxon>Bacteria</taxon>
        <taxon>Bacillati</taxon>
        <taxon>Actinomycetota</taxon>
        <taxon>Actinomycetes</taxon>
        <taxon>Mycobacteriales</taxon>
        <taxon>Mycobacteriaceae</taxon>
        <taxon>Mycobacterium</taxon>
    </lineage>
</organism>
<dbReference type="Proteomes" id="UP000189229">
    <property type="component" value="Unassembled WGS sequence"/>
</dbReference>
<comment type="caution">
    <text evidence="2">The sequence shown here is derived from an EMBL/GenBank/DDBJ whole genome shotgun (WGS) entry which is preliminary data.</text>
</comment>
<proteinExistence type="predicted"/>
<evidence type="ECO:0000313" key="4">
    <source>
        <dbReference type="Proteomes" id="UP000189229"/>
    </source>
</evidence>
<protein>
    <submittedName>
        <fullName evidence="2">Uncharacterized protein</fullName>
    </submittedName>
</protein>
<evidence type="ECO:0000313" key="3">
    <source>
        <dbReference type="Proteomes" id="UP000188532"/>
    </source>
</evidence>
<dbReference type="AlphaFoldDB" id="A0A1V3WK04"/>
<dbReference type="Proteomes" id="UP000188532">
    <property type="component" value="Unassembled WGS sequence"/>
</dbReference>
<evidence type="ECO:0000313" key="1">
    <source>
        <dbReference type="EMBL" id="OOK63277.1"/>
    </source>
</evidence>
<reference evidence="3 4" key="1">
    <citation type="submission" date="2017-02" db="EMBL/GenBank/DDBJ databases">
        <title>Complete genome sequences of Mycobacterium kansasii strains isolated from rhesus macaques.</title>
        <authorList>
            <person name="Panda A."/>
            <person name="Nagaraj S."/>
            <person name="Zhao X."/>
            <person name="Tettelin H."/>
            <person name="Detolla L.J."/>
        </authorList>
    </citation>
    <scope>NUCLEOTIDE SEQUENCE [LARGE SCALE GENOMIC DNA]</scope>
    <source>
        <strain evidence="2 3">11-3469</strain>
        <strain evidence="1 4">11-3813</strain>
    </source>
</reference>
<dbReference type="EMBL" id="MVBN01000009">
    <property type="protein sequence ID" value="OOK67098.1"/>
    <property type="molecule type" value="Genomic_DNA"/>
</dbReference>
<dbReference type="EMBL" id="MVBM01000021">
    <property type="protein sequence ID" value="OOK63277.1"/>
    <property type="molecule type" value="Genomic_DNA"/>
</dbReference>
<accession>A0A1V3WK04</accession>
<gene>
    <name evidence="2" type="ORF">BZL29_7075</name>
    <name evidence="1" type="ORF">BZL30_9527</name>
</gene>